<dbReference type="PANTHER" id="PTHR43658">
    <property type="entry name" value="SHORT-CHAIN DEHYDROGENASE/REDUCTASE"/>
    <property type="match status" value="1"/>
</dbReference>
<dbReference type="Pfam" id="PF00106">
    <property type="entry name" value="adh_short"/>
    <property type="match status" value="1"/>
</dbReference>
<dbReference type="EMBL" id="CAEZYR010000072">
    <property type="protein sequence ID" value="CAB4753310.1"/>
    <property type="molecule type" value="Genomic_DNA"/>
</dbReference>
<sequence>MLIAGNVALITGGASGLGEATARHLHAQGATVVIFDRDEDRGHEIVRQVGERATFVGGSVLSEDDTNQAIEVATSLGAYRILVACAGGATGGGRTIDRNGAPHSLEVFSDTINLNVVGTFNSLRLSAAAMSAQEPANDDGERGVVVATASIAGFEGQIGQIAYGSAKAAIIGMTLIAARDLSAVGIRVNTIAPGTMGTRAWDKAPASLRENLEAKVPFPKRFGHPEEFAELAAHLITNRYINAQVVRIDGAIRFDPK</sequence>
<dbReference type="PROSITE" id="PS00061">
    <property type="entry name" value="ADH_SHORT"/>
    <property type="match status" value="1"/>
</dbReference>
<organism evidence="2">
    <name type="scientific">freshwater metagenome</name>
    <dbReference type="NCBI Taxonomy" id="449393"/>
    <lineage>
        <taxon>unclassified sequences</taxon>
        <taxon>metagenomes</taxon>
        <taxon>ecological metagenomes</taxon>
    </lineage>
</organism>
<protein>
    <submittedName>
        <fullName evidence="2">Unannotated protein</fullName>
    </submittedName>
</protein>
<proteinExistence type="predicted"/>
<evidence type="ECO:0000313" key="2">
    <source>
        <dbReference type="EMBL" id="CAB4753310.1"/>
    </source>
</evidence>
<reference evidence="2" key="1">
    <citation type="submission" date="2020-05" db="EMBL/GenBank/DDBJ databases">
        <authorList>
            <person name="Chiriac C."/>
            <person name="Salcher M."/>
            <person name="Ghai R."/>
            <person name="Kavagutti S V."/>
        </authorList>
    </citation>
    <scope>NUCLEOTIDE SEQUENCE</scope>
</reference>
<name>A0A6J6U082_9ZZZZ</name>
<dbReference type="Gene3D" id="3.40.50.720">
    <property type="entry name" value="NAD(P)-binding Rossmann-like Domain"/>
    <property type="match status" value="1"/>
</dbReference>
<dbReference type="AlphaFoldDB" id="A0A6J6U082"/>
<accession>A0A6J6U082</accession>
<evidence type="ECO:0000256" key="1">
    <source>
        <dbReference type="ARBA" id="ARBA00023002"/>
    </source>
</evidence>
<dbReference type="PANTHER" id="PTHR43658:SF8">
    <property type="entry name" value="17-BETA-HYDROXYSTEROID DEHYDROGENASE 14-RELATED"/>
    <property type="match status" value="1"/>
</dbReference>
<dbReference type="GO" id="GO:0016491">
    <property type="term" value="F:oxidoreductase activity"/>
    <property type="evidence" value="ECO:0007669"/>
    <property type="project" value="UniProtKB-KW"/>
</dbReference>
<dbReference type="SUPFAM" id="SSF51735">
    <property type="entry name" value="NAD(P)-binding Rossmann-fold domains"/>
    <property type="match status" value="1"/>
</dbReference>
<keyword evidence="1" id="KW-0560">Oxidoreductase</keyword>
<gene>
    <name evidence="2" type="ORF">UFOPK2754_01931</name>
</gene>
<dbReference type="InterPro" id="IPR002347">
    <property type="entry name" value="SDR_fam"/>
</dbReference>
<dbReference type="InterPro" id="IPR036291">
    <property type="entry name" value="NAD(P)-bd_dom_sf"/>
</dbReference>
<dbReference type="InterPro" id="IPR020904">
    <property type="entry name" value="Sc_DH/Rdtase_CS"/>
</dbReference>
<dbReference type="PRINTS" id="PR00081">
    <property type="entry name" value="GDHRDH"/>
</dbReference>